<feature type="compositionally biased region" description="Polar residues" evidence="1">
    <location>
        <begin position="21"/>
        <end position="38"/>
    </location>
</feature>
<dbReference type="EMBL" id="MCBQ01007998">
    <property type="protein sequence ID" value="RKF76287.1"/>
    <property type="molecule type" value="Genomic_DNA"/>
</dbReference>
<feature type="region of interest" description="Disordered" evidence="1">
    <location>
        <begin position="89"/>
        <end position="132"/>
    </location>
</feature>
<dbReference type="STRING" id="62708.A0A420IP49"/>
<feature type="region of interest" description="Disordered" evidence="1">
    <location>
        <begin position="1"/>
        <end position="56"/>
    </location>
</feature>
<accession>A0A420IP49</accession>
<reference evidence="2 3" key="1">
    <citation type="journal article" date="2018" name="BMC Genomics">
        <title>Comparative genome analyses reveal sequence features reflecting distinct modes of host-adaptation between dicot and monocot powdery mildew.</title>
        <authorList>
            <person name="Wu Y."/>
            <person name="Ma X."/>
            <person name="Pan Z."/>
            <person name="Kale S.D."/>
            <person name="Song Y."/>
            <person name="King H."/>
            <person name="Zhang Q."/>
            <person name="Presley C."/>
            <person name="Deng X."/>
            <person name="Wei C.I."/>
            <person name="Xiao S."/>
        </authorList>
    </citation>
    <scope>NUCLEOTIDE SEQUENCE [LARGE SCALE GENOMIC DNA]</scope>
    <source>
        <strain evidence="2">UMSG3</strain>
    </source>
</reference>
<comment type="caution">
    <text evidence="2">The sequence shown here is derived from an EMBL/GenBank/DDBJ whole genome shotgun (WGS) entry which is preliminary data.</text>
</comment>
<evidence type="ECO:0000313" key="3">
    <source>
        <dbReference type="Proteomes" id="UP000283383"/>
    </source>
</evidence>
<feature type="compositionally biased region" description="Basic and acidic residues" evidence="1">
    <location>
        <begin position="89"/>
        <end position="103"/>
    </location>
</feature>
<evidence type="ECO:0000313" key="2">
    <source>
        <dbReference type="EMBL" id="RKF76287.1"/>
    </source>
</evidence>
<sequence>MAPHERRSRDHHSQSRGRDTNPLTAVQPNDLDAQSFSDGETVVPVRSSIAPSPPPRCINIFDFPLTQLSEAEAPSLTHSAVDEDALAEEIRPHQGDSEDRGDPGDEAYNSPMADLNPNPTRRQGRPPNPPRLAFFSFDTYHSSHTPCCPRGDVLLPLPRTPAEMMSLWLWPDARGKDFRANARKCNYSVTFTSFKCTADQRITGGLKSFAIHGKVDHYQANLGTETALTLPRFCHLFDPVYTRQVRAIIEWTRGLNLSVVLLDMVLREKNPWVARYRHSKEMVTRLLQEREGEQYRVLYNPGLQLIAEAQSGIHK</sequence>
<proteinExistence type="predicted"/>
<feature type="non-terminal residue" evidence="2">
    <location>
        <position position="315"/>
    </location>
</feature>
<gene>
    <name evidence="2" type="ORF">GcM3_079024</name>
</gene>
<evidence type="ECO:0000256" key="1">
    <source>
        <dbReference type="SAM" id="MobiDB-lite"/>
    </source>
</evidence>
<keyword evidence="3" id="KW-1185">Reference proteome</keyword>
<organism evidence="2 3">
    <name type="scientific">Golovinomyces cichoracearum</name>
    <dbReference type="NCBI Taxonomy" id="62708"/>
    <lineage>
        <taxon>Eukaryota</taxon>
        <taxon>Fungi</taxon>
        <taxon>Dikarya</taxon>
        <taxon>Ascomycota</taxon>
        <taxon>Pezizomycotina</taxon>
        <taxon>Leotiomycetes</taxon>
        <taxon>Erysiphales</taxon>
        <taxon>Erysiphaceae</taxon>
        <taxon>Golovinomyces</taxon>
    </lineage>
</organism>
<protein>
    <submittedName>
        <fullName evidence="2">Uncharacterized protein</fullName>
    </submittedName>
</protein>
<dbReference type="Proteomes" id="UP000283383">
    <property type="component" value="Unassembled WGS sequence"/>
</dbReference>
<dbReference type="AlphaFoldDB" id="A0A420IP49"/>
<feature type="compositionally biased region" description="Basic and acidic residues" evidence="1">
    <location>
        <begin position="1"/>
        <end position="19"/>
    </location>
</feature>
<name>A0A420IP49_9PEZI</name>